<evidence type="ECO:0000256" key="7">
    <source>
        <dbReference type="ARBA" id="ARBA00022490"/>
    </source>
</evidence>
<dbReference type="EMBL" id="CACVBS010000065">
    <property type="protein sequence ID" value="CAA7268077.1"/>
    <property type="molecule type" value="Genomic_DNA"/>
</dbReference>
<evidence type="ECO:0000256" key="3">
    <source>
        <dbReference type="ARBA" id="ARBA00004496"/>
    </source>
</evidence>
<evidence type="ECO:0000256" key="4">
    <source>
        <dbReference type="ARBA" id="ARBA00008874"/>
    </source>
</evidence>
<keyword evidence="9" id="KW-0597">Phosphoprotein</keyword>
<dbReference type="Pfam" id="PF00069">
    <property type="entry name" value="Pkinase"/>
    <property type="match status" value="1"/>
</dbReference>
<dbReference type="InterPro" id="IPR027469">
    <property type="entry name" value="Cation_efflux_TMD_sf"/>
</dbReference>
<keyword evidence="16" id="KW-0460">Magnesium</keyword>
<dbReference type="CDD" id="cd06609">
    <property type="entry name" value="STKc_MST3_like"/>
    <property type="match status" value="1"/>
</dbReference>
<dbReference type="SUPFAM" id="SSF160240">
    <property type="entry name" value="Cation efflux protein cytoplasmic domain-like"/>
    <property type="match status" value="1"/>
</dbReference>
<dbReference type="InterPro" id="IPR017441">
    <property type="entry name" value="Protein_kinase_ATP_BS"/>
</dbReference>
<feature type="region of interest" description="Disordered" evidence="23">
    <location>
        <begin position="1"/>
        <end position="45"/>
    </location>
</feature>
<evidence type="ECO:0000256" key="15">
    <source>
        <dbReference type="ARBA" id="ARBA00022840"/>
    </source>
</evidence>
<keyword evidence="14" id="KW-0418">Kinase</keyword>
<dbReference type="NCBIfam" id="TIGR01297">
    <property type="entry name" value="CDF"/>
    <property type="match status" value="1"/>
</dbReference>
<accession>A0A8S0WQ93</accession>
<evidence type="ECO:0000256" key="10">
    <source>
        <dbReference type="ARBA" id="ARBA00022679"/>
    </source>
</evidence>
<feature type="transmembrane region" description="Helical" evidence="24">
    <location>
        <begin position="110"/>
        <end position="131"/>
    </location>
</feature>
<evidence type="ECO:0000256" key="24">
    <source>
        <dbReference type="SAM" id="Phobius"/>
    </source>
</evidence>
<keyword evidence="18 24" id="KW-0472">Membrane</keyword>
<dbReference type="SUPFAM" id="SSF161111">
    <property type="entry name" value="Cation efflux protein transmembrane domain-like"/>
    <property type="match status" value="1"/>
</dbReference>
<evidence type="ECO:0000256" key="17">
    <source>
        <dbReference type="ARBA" id="ARBA00022989"/>
    </source>
</evidence>
<keyword evidence="17 24" id="KW-1133">Transmembrane helix</keyword>
<dbReference type="InterPro" id="IPR000719">
    <property type="entry name" value="Prot_kinase_dom"/>
</dbReference>
<evidence type="ECO:0000313" key="26">
    <source>
        <dbReference type="EMBL" id="CAA7268077.1"/>
    </source>
</evidence>
<evidence type="ECO:0000256" key="9">
    <source>
        <dbReference type="ARBA" id="ARBA00022553"/>
    </source>
</evidence>
<dbReference type="Gene3D" id="1.20.1510.10">
    <property type="entry name" value="Cation efflux protein transmembrane domain"/>
    <property type="match status" value="1"/>
</dbReference>
<keyword evidence="6" id="KW-0813">Transport</keyword>
<evidence type="ECO:0000256" key="8">
    <source>
        <dbReference type="ARBA" id="ARBA00022527"/>
    </source>
</evidence>
<comment type="subcellular location">
    <subcellularLocation>
        <location evidence="3">Cytoplasm</location>
    </subcellularLocation>
    <subcellularLocation>
        <location evidence="2">Membrane</location>
        <topology evidence="2">Multi-pass membrane protein</topology>
    </subcellularLocation>
</comment>
<protein>
    <recommendedName>
        <fullName evidence="5">non-specific serine/threonine protein kinase</fullName>
        <ecNumber evidence="5">2.7.11.1</ecNumber>
    </recommendedName>
</protein>
<feature type="domain" description="Protein kinase" evidence="25">
    <location>
        <begin position="404"/>
        <end position="655"/>
    </location>
</feature>
<keyword evidence="11 24" id="KW-0812">Transmembrane</keyword>
<keyword evidence="22" id="KW-0175">Coiled coil</keyword>
<feature type="compositionally biased region" description="Basic and acidic residues" evidence="23">
    <location>
        <begin position="675"/>
        <end position="690"/>
    </location>
</feature>
<dbReference type="Gene3D" id="3.30.70.1350">
    <property type="entry name" value="Cation efflux protein, cytoplasmic domain"/>
    <property type="match status" value="1"/>
</dbReference>
<dbReference type="InterPro" id="IPR046409">
    <property type="entry name" value="PDC10_dimerisation_sf"/>
</dbReference>
<dbReference type="OrthoDB" id="248923at2759"/>
<gene>
    <name evidence="26" type="ORF">AAE3_LOCUS10331</name>
</gene>
<dbReference type="InterPro" id="IPR027470">
    <property type="entry name" value="Cation_efflux_CTD"/>
</dbReference>
<evidence type="ECO:0000256" key="23">
    <source>
        <dbReference type="SAM" id="MobiDB-lite"/>
    </source>
</evidence>
<feature type="transmembrane region" description="Helical" evidence="24">
    <location>
        <begin position="218"/>
        <end position="238"/>
    </location>
</feature>
<dbReference type="AlphaFoldDB" id="A0A8S0WQ93"/>
<keyword evidence="27" id="KW-1185">Reference proteome</keyword>
<dbReference type="Pfam" id="PF01545">
    <property type="entry name" value="Cation_efflux"/>
    <property type="match status" value="1"/>
</dbReference>
<dbReference type="GO" id="GO:0005524">
    <property type="term" value="F:ATP binding"/>
    <property type="evidence" value="ECO:0007669"/>
    <property type="project" value="UniProtKB-UniRule"/>
</dbReference>
<dbReference type="FunFam" id="3.30.200.20:FF:000092">
    <property type="entry name" value="Serine/threonine-protein kinase 24"/>
    <property type="match status" value="1"/>
</dbReference>
<keyword evidence="12" id="KW-0479">Metal-binding</keyword>
<evidence type="ECO:0000256" key="14">
    <source>
        <dbReference type="ARBA" id="ARBA00022777"/>
    </source>
</evidence>
<comment type="catalytic activity">
    <reaction evidence="19">
        <text>L-threonyl-[protein] + ATP = O-phospho-L-threonyl-[protein] + ADP + H(+)</text>
        <dbReference type="Rhea" id="RHEA:46608"/>
        <dbReference type="Rhea" id="RHEA-COMP:11060"/>
        <dbReference type="Rhea" id="RHEA-COMP:11605"/>
        <dbReference type="ChEBI" id="CHEBI:15378"/>
        <dbReference type="ChEBI" id="CHEBI:30013"/>
        <dbReference type="ChEBI" id="CHEBI:30616"/>
        <dbReference type="ChEBI" id="CHEBI:61977"/>
        <dbReference type="ChEBI" id="CHEBI:456216"/>
        <dbReference type="EC" id="2.7.11.1"/>
    </reaction>
</comment>
<dbReference type="SMART" id="SM00220">
    <property type="entry name" value="S_TKc"/>
    <property type="match status" value="1"/>
</dbReference>
<dbReference type="PANTHER" id="PTHR48012:SF10">
    <property type="entry name" value="FI20177P1"/>
    <property type="match status" value="1"/>
</dbReference>
<dbReference type="FunFam" id="1.20.1510.10:FF:000005">
    <property type="entry name" value="Putative Cation diffusion facilitator 1"/>
    <property type="match status" value="1"/>
</dbReference>
<evidence type="ECO:0000256" key="16">
    <source>
        <dbReference type="ARBA" id="ARBA00022842"/>
    </source>
</evidence>
<feature type="transmembrane region" description="Helical" evidence="24">
    <location>
        <begin position="137"/>
        <end position="158"/>
    </location>
</feature>
<evidence type="ECO:0000256" key="21">
    <source>
        <dbReference type="PROSITE-ProRule" id="PRU10141"/>
    </source>
</evidence>
<dbReference type="InterPro" id="IPR002524">
    <property type="entry name" value="Cation_efflux"/>
</dbReference>
<dbReference type="SUPFAM" id="SSF56112">
    <property type="entry name" value="Protein kinase-like (PK-like)"/>
    <property type="match status" value="1"/>
</dbReference>
<proteinExistence type="inferred from homology"/>
<dbReference type="GO" id="GO:0008324">
    <property type="term" value="F:monoatomic cation transmembrane transporter activity"/>
    <property type="evidence" value="ECO:0007669"/>
    <property type="project" value="InterPro"/>
</dbReference>
<dbReference type="GO" id="GO:0046872">
    <property type="term" value="F:metal ion binding"/>
    <property type="evidence" value="ECO:0007669"/>
    <property type="project" value="UniProtKB-KW"/>
</dbReference>
<feature type="transmembrane region" description="Helical" evidence="24">
    <location>
        <begin position="276"/>
        <end position="295"/>
    </location>
</feature>
<feature type="binding site" evidence="21">
    <location>
        <position position="433"/>
    </location>
    <ligand>
        <name>ATP</name>
        <dbReference type="ChEBI" id="CHEBI:30616"/>
    </ligand>
</feature>
<comment type="cofactor">
    <cofactor evidence="1">
        <name>Mg(2+)</name>
        <dbReference type="ChEBI" id="CHEBI:18420"/>
    </cofactor>
</comment>
<evidence type="ECO:0000256" key="19">
    <source>
        <dbReference type="ARBA" id="ARBA00047899"/>
    </source>
</evidence>
<evidence type="ECO:0000256" key="20">
    <source>
        <dbReference type="ARBA" id="ARBA00048679"/>
    </source>
</evidence>
<evidence type="ECO:0000256" key="13">
    <source>
        <dbReference type="ARBA" id="ARBA00022741"/>
    </source>
</evidence>
<dbReference type="Gene3D" id="3.30.200.20">
    <property type="entry name" value="Phosphorylase Kinase, domain 1"/>
    <property type="match status" value="1"/>
</dbReference>
<evidence type="ECO:0000256" key="6">
    <source>
        <dbReference type="ARBA" id="ARBA00022448"/>
    </source>
</evidence>
<dbReference type="FunFam" id="1.10.510.10:FF:000411">
    <property type="entry name" value="Probable Ste20-like kinase Don3"/>
    <property type="match status" value="1"/>
</dbReference>
<evidence type="ECO:0000256" key="11">
    <source>
        <dbReference type="ARBA" id="ARBA00022692"/>
    </source>
</evidence>
<feature type="compositionally biased region" description="Acidic residues" evidence="23">
    <location>
        <begin position="691"/>
        <end position="703"/>
    </location>
</feature>
<organism evidence="26 27">
    <name type="scientific">Cyclocybe aegerita</name>
    <name type="common">Black poplar mushroom</name>
    <name type="synonym">Agrocybe aegerita</name>
    <dbReference type="NCBI Taxonomy" id="1973307"/>
    <lineage>
        <taxon>Eukaryota</taxon>
        <taxon>Fungi</taxon>
        <taxon>Dikarya</taxon>
        <taxon>Basidiomycota</taxon>
        <taxon>Agaricomycotina</taxon>
        <taxon>Agaricomycetes</taxon>
        <taxon>Agaricomycetidae</taxon>
        <taxon>Agaricales</taxon>
        <taxon>Agaricineae</taxon>
        <taxon>Bolbitiaceae</taxon>
        <taxon>Cyclocybe</taxon>
    </lineage>
</organism>
<keyword evidence="13 21" id="KW-0547">Nucleotide-binding</keyword>
<comment type="catalytic activity">
    <reaction evidence="20">
        <text>L-seryl-[protein] + ATP = O-phospho-L-seryl-[protein] + ADP + H(+)</text>
        <dbReference type="Rhea" id="RHEA:17989"/>
        <dbReference type="Rhea" id="RHEA-COMP:9863"/>
        <dbReference type="Rhea" id="RHEA-COMP:11604"/>
        <dbReference type="ChEBI" id="CHEBI:15378"/>
        <dbReference type="ChEBI" id="CHEBI:29999"/>
        <dbReference type="ChEBI" id="CHEBI:30616"/>
        <dbReference type="ChEBI" id="CHEBI:83421"/>
        <dbReference type="ChEBI" id="CHEBI:456216"/>
        <dbReference type="EC" id="2.7.11.1"/>
    </reaction>
</comment>
<dbReference type="EC" id="2.7.11.1" evidence="5"/>
<dbReference type="GO" id="GO:0016020">
    <property type="term" value="C:membrane"/>
    <property type="evidence" value="ECO:0007669"/>
    <property type="project" value="UniProtKB-SubCell"/>
</dbReference>
<feature type="compositionally biased region" description="Low complexity" evidence="23">
    <location>
        <begin position="1"/>
        <end position="16"/>
    </location>
</feature>
<reference evidence="26 27" key="1">
    <citation type="submission" date="2020-01" db="EMBL/GenBank/DDBJ databases">
        <authorList>
            <person name="Gupta K D."/>
        </authorList>
    </citation>
    <scope>NUCLEOTIDE SEQUENCE [LARGE SCALE GENOMIC DNA]</scope>
</reference>
<evidence type="ECO:0000256" key="18">
    <source>
        <dbReference type="ARBA" id="ARBA00023136"/>
    </source>
</evidence>
<dbReference type="Proteomes" id="UP000467700">
    <property type="component" value="Unassembled WGS sequence"/>
</dbReference>
<dbReference type="GO" id="GO:0030003">
    <property type="term" value="P:intracellular monoatomic cation homeostasis"/>
    <property type="evidence" value="ECO:0007669"/>
    <property type="project" value="UniProtKB-ARBA"/>
</dbReference>
<feature type="region of interest" description="Disordered" evidence="23">
    <location>
        <begin position="675"/>
        <end position="816"/>
    </location>
</feature>
<feature type="coiled-coil region" evidence="22">
    <location>
        <begin position="430"/>
        <end position="457"/>
    </location>
</feature>
<evidence type="ECO:0000259" key="25">
    <source>
        <dbReference type="PROSITE" id="PS50011"/>
    </source>
</evidence>
<evidence type="ECO:0000256" key="2">
    <source>
        <dbReference type="ARBA" id="ARBA00004141"/>
    </source>
</evidence>
<dbReference type="GO" id="GO:0098771">
    <property type="term" value="P:inorganic ion homeostasis"/>
    <property type="evidence" value="ECO:0007669"/>
    <property type="project" value="UniProtKB-ARBA"/>
</dbReference>
<dbReference type="PANTHER" id="PTHR48012">
    <property type="entry name" value="STERILE20-LIKE KINASE, ISOFORM B-RELATED"/>
    <property type="match status" value="1"/>
</dbReference>
<evidence type="ECO:0000256" key="5">
    <source>
        <dbReference type="ARBA" id="ARBA00012513"/>
    </source>
</evidence>
<dbReference type="GO" id="GO:0004674">
    <property type="term" value="F:protein serine/threonine kinase activity"/>
    <property type="evidence" value="ECO:0007669"/>
    <property type="project" value="UniProtKB-KW"/>
</dbReference>
<keyword evidence="10" id="KW-0808">Transferase</keyword>
<dbReference type="GO" id="GO:0005737">
    <property type="term" value="C:cytoplasm"/>
    <property type="evidence" value="ECO:0007669"/>
    <property type="project" value="UniProtKB-SubCell"/>
</dbReference>
<evidence type="ECO:0000313" key="27">
    <source>
        <dbReference type="Proteomes" id="UP000467700"/>
    </source>
</evidence>
<dbReference type="Pfam" id="PF16916">
    <property type="entry name" value="ZT_dimer"/>
    <property type="match status" value="1"/>
</dbReference>
<dbReference type="Gene3D" id="1.10.510.10">
    <property type="entry name" value="Transferase(Phosphotransferase) domain 1"/>
    <property type="match status" value="1"/>
</dbReference>
<dbReference type="InterPro" id="IPR058533">
    <property type="entry name" value="Cation_efflux_TM"/>
</dbReference>
<dbReference type="Pfam" id="PF20929">
    <property type="entry name" value="PDCD10_N"/>
    <property type="match status" value="1"/>
</dbReference>
<evidence type="ECO:0000256" key="22">
    <source>
        <dbReference type="SAM" id="Coils"/>
    </source>
</evidence>
<name>A0A8S0WQ93_CYCAE</name>
<sequence length="913" mass="102188">MSIPRRSSESSSQSSKSPEHTDTVVPDQAYEDIEGASTSPSLIPTDPFQLRDGLISEEQLASLRQRRKGNAVANYQTRQNNLITSLLKPMEEHTEDAKIEEEAARLPVKIAIYASLISNVALCVLQMYAAISSLSLSLLATGIDSVFDIGSNILLFWLHRKAAKLDSRKWPVGGARLETIGNIVYGFLMGSVNLVVIVESIRTLISKEGDDLTTFHLPSIIAVSAALAIKFLLFVYSFSIRKSSSQVQVLWQDHRNDLWINGFGILMSTGGSKLRWYLDPMGAVIIALGVIISWGRTIYAEFELLAGKSAPHSFLQLLIYKAATFSNEIVKIDTVRAYHSGPDYFVEVDIVMDGSTPLWKAHDVSQQLQDKIEVLPNVERAFVHVDHEWTHAPESHHQDPEEFYVKQDRIGKGSFGEVYKGYDKRTQKTVAIKIIDLESAEDEIEDIQQEIQILSQLDSPHVTKYHGSYLKGSNLWIVMEYCSGGSCSDLMKPGVFREEYIAIIVRELLRGLEYLHCEGKLHRDIKAANILLSAGGEVKLADFGVSGQLSGTLSAKKNTFVGTPYWMSPEVIKQSGYDHKADIWSLGITAIELAKGEPPYAELHPMKVLFLIPKNPPPTLDGNFSKPFREFVSYCLQRDPRERPSARELLKHKFVRMAKKTSYLTELIERHERWKAEGGERQEENDHDVDTELPDSGDPEDLWDFGTVRHGGRPHTIGRSHNSVRAAGPPLTWENNGANPRYDERTESPAPRSSVVSYSSSITAKGELPPLPPSAGTPRFEQSTVRHMPPSPVERTRTSPTTPHPPPQRQPSNEYEDYDDQYVDTYSSAKTSMLHHKMQEVQIDDDLPDTTMLDSVILPAIASLFPRVSTQEARVALSALQRAFTEAERIIPGVTLELVNEIVDSVEHVEEER</sequence>
<keyword evidence="15 21" id="KW-0067">ATP-binding</keyword>
<dbReference type="InterPro" id="IPR048288">
    <property type="entry name" value="PDCD10_N"/>
</dbReference>
<feature type="transmembrane region" description="Helical" evidence="24">
    <location>
        <begin position="179"/>
        <end position="198"/>
    </location>
</feature>
<dbReference type="InterPro" id="IPR036837">
    <property type="entry name" value="Cation_efflux_CTD_sf"/>
</dbReference>
<dbReference type="PROSITE" id="PS50011">
    <property type="entry name" value="PROTEIN_KINASE_DOM"/>
    <property type="match status" value="1"/>
</dbReference>
<comment type="caution">
    <text evidence="26">The sequence shown here is derived from an EMBL/GenBank/DDBJ whole genome shotgun (WGS) entry which is preliminary data.</text>
</comment>
<comment type="similarity">
    <text evidence="4">Belongs to the protein kinase superfamily. STE Ser/Thr protein kinase family. STE20 subfamily.</text>
</comment>
<keyword evidence="7" id="KW-0963">Cytoplasm</keyword>
<dbReference type="Gene3D" id="1.10.12.70">
    <property type="match status" value="1"/>
</dbReference>
<dbReference type="PROSITE" id="PS00107">
    <property type="entry name" value="PROTEIN_KINASE_ATP"/>
    <property type="match status" value="1"/>
</dbReference>
<evidence type="ECO:0000256" key="1">
    <source>
        <dbReference type="ARBA" id="ARBA00001946"/>
    </source>
</evidence>
<dbReference type="InterPro" id="IPR011009">
    <property type="entry name" value="Kinase-like_dom_sf"/>
</dbReference>
<keyword evidence="8" id="KW-0723">Serine/threonine-protein kinase</keyword>
<evidence type="ECO:0000256" key="12">
    <source>
        <dbReference type="ARBA" id="ARBA00022723"/>
    </source>
</evidence>
<dbReference type="InterPro" id="IPR050629">
    <property type="entry name" value="STE20/SPS1-PAK"/>
</dbReference>